<dbReference type="InterPro" id="IPR010921">
    <property type="entry name" value="Trp_repressor/repl_initiator"/>
</dbReference>
<protein>
    <submittedName>
        <fullName evidence="1">Helix-turn-helix domain-containing protein</fullName>
    </submittedName>
</protein>
<sequence length="110" mass="13078">MQKLQPNYKLIYQDIISKKYPRKKSQCNTILEKEELSILDVLKLNNLIFGSINKEAQVFNQRLRSYNKTTILEILEYQKINKLNNTQIAIQFKLSRNSVSKWKKIFVAQN</sequence>
<dbReference type="Proteomes" id="UP001142057">
    <property type="component" value="Unassembled WGS sequence"/>
</dbReference>
<proteinExistence type="predicted"/>
<name>A0ABT2IC94_9FLAO</name>
<dbReference type="RefSeq" id="WP_259826912.1">
    <property type="nucleotide sequence ID" value="NZ_JANZQH010000001.1"/>
</dbReference>
<keyword evidence="2" id="KW-1185">Reference proteome</keyword>
<comment type="caution">
    <text evidence="1">The sequence shown here is derived from an EMBL/GenBank/DDBJ whole genome shotgun (WGS) entry which is preliminary data.</text>
</comment>
<accession>A0ABT2IC94</accession>
<gene>
    <name evidence="1" type="ORF">NZD88_01650</name>
</gene>
<dbReference type="EMBL" id="JANZQH010000001">
    <property type="protein sequence ID" value="MCT2406257.1"/>
    <property type="molecule type" value="Genomic_DNA"/>
</dbReference>
<evidence type="ECO:0000313" key="1">
    <source>
        <dbReference type="EMBL" id="MCT2406257.1"/>
    </source>
</evidence>
<reference evidence="1" key="1">
    <citation type="submission" date="2022-08" db="EMBL/GenBank/DDBJ databases">
        <title>Chryseobacterium antibioticum,isolated from the rhizosphere soil of Pyrola in Tibet.</title>
        <authorList>
            <person name="Kan Y."/>
        </authorList>
    </citation>
    <scope>NUCLEOTIDE SEQUENCE</scope>
    <source>
        <strain evidence="1">Pc2-12</strain>
    </source>
</reference>
<evidence type="ECO:0000313" key="2">
    <source>
        <dbReference type="Proteomes" id="UP001142057"/>
    </source>
</evidence>
<dbReference type="SUPFAM" id="SSF48295">
    <property type="entry name" value="TrpR-like"/>
    <property type="match status" value="1"/>
</dbReference>
<organism evidence="1 2">
    <name type="scientific">Chryseobacterium pyrolae</name>
    <dbReference type="NCBI Taxonomy" id="2987481"/>
    <lineage>
        <taxon>Bacteria</taxon>
        <taxon>Pseudomonadati</taxon>
        <taxon>Bacteroidota</taxon>
        <taxon>Flavobacteriia</taxon>
        <taxon>Flavobacteriales</taxon>
        <taxon>Weeksellaceae</taxon>
        <taxon>Chryseobacterium group</taxon>
        <taxon>Chryseobacterium</taxon>
    </lineage>
</organism>